<keyword evidence="6" id="KW-0479">Metal-binding</keyword>
<keyword evidence="7" id="KW-0460">Magnesium</keyword>
<comment type="catalytic activity">
    <reaction evidence="1">
        <text>(7,8-dihydropterin-6-yl)methyl diphosphate + 4-aminobenzoate = 7,8-dihydropteroate + diphosphate</text>
        <dbReference type="Rhea" id="RHEA:19949"/>
        <dbReference type="ChEBI" id="CHEBI:17836"/>
        <dbReference type="ChEBI" id="CHEBI:17839"/>
        <dbReference type="ChEBI" id="CHEBI:33019"/>
        <dbReference type="ChEBI" id="CHEBI:72950"/>
        <dbReference type="EC" id="2.5.1.15"/>
    </reaction>
</comment>
<evidence type="ECO:0000256" key="4">
    <source>
        <dbReference type="ARBA" id="ARBA00012458"/>
    </source>
</evidence>
<evidence type="ECO:0000256" key="7">
    <source>
        <dbReference type="ARBA" id="ARBA00022842"/>
    </source>
</evidence>
<proteinExistence type="predicted"/>
<dbReference type="InterPro" id="IPR006390">
    <property type="entry name" value="DHP_synth_dom"/>
</dbReference>
<gene>
    <name evidence="10" type="ORF">METZ01_LOCUS104204</name>
</gene>
<dbReference type="EMBL" id="UINC01011670">
    <property type="protein sequence ID" value="SVA51350.1"/>
    <property type="molecule type" value="Genomic_DNA"/>
</dbReference>
<dbReference type="AlphaFoldDB" id="A0A381WFQ5"/>
<dbReference type="CDD" id="cd00739">
    <property type="entry name" value="DHPS"/>
    <property type="match status" value="1"/>
</dbReference>
<protein>
    <recommendedName>
        <fullName evidence="4">dihydropteroate synthase</fullName>
        <ecNumber evidence="4">2.5.1.15</ecNumber>
    </recommendedName>
</protein>
<keyword evidence="8" id="KW-0289">Folate biosynthesis</keyword>
<evidence type="ECO:0000259" key="9">
    <source>
        <dbReference type="PROSITE" id="PS50972"/>
    </source>
</evidence>
<dbReference type="NCBIfam" id="TIGR01496">
    <property type="entry name" value="DHPS"/>
    <property type="match status" value="1"/>
</dbReference>
<dbReference type="InterPro" id="IPR011005">
    <property type="entry name" value="Dihydropteroate_synth-like_sf"/>
</dbReference>
<dbReference type="PROSITE" id="PS00792">
    <property type="entry name" value="DHPS_1"/>
    <property type="match status" value="1"/>
</dbReference>
<dbReference type="EC" id="2.5.1.15" evidence="4"/>
<dbReference type="PROSITE" id="PS50972">
    <property type="entry name" value="PTERIN_BINDING"/>
    <property type="match status" value="1"/>
</dbReference>
<dbReference type="Pfam" id="PF00809">
    <property type="entry name" value="Pterin_bind"/>
    <property type="match status" value="1"/>
</dbReference>
<comment type="pathway">
    <text evidence="3">Cofactor biosynthesis; tetrahydrofolate biosynthesis; 7,8-dihydrofolate from 2-amino-4-hydroxy-6-hydroxymethyl-7,8-dihydropteridine diphosphate and 4-aminobenzoate: step 1/2.</text>
</comment>
<organism evidence="10">
    <name type="scientific">marine metagenome</name>
    <dbReference type="NCBI Taxonomy" id="408172"/>
    <lineage>
        <taxon>unclassified sequences</taxon>
        <taxon>metagenomes</taxon>
        <taxon>ecological metagenomes</taxon>
    </lineage>
</organism>
<keyword evidence="5" id="KW-0808">Transferase</keyword>
<evidence type="ECO:0000256" key="2">
    <source>
        <dbReference type="ARBA" id="ARBA00001946"/>
    </source>
</evidence>
<reference evidence="10" key="1">
    <citation type="submission" date="2018-05" db="EMBL/GenBank/DDBJ databases">
        <authorList>
            <person name="Lanie J.A."/>
            <person name="Ng W.-L."/>
            <person name="Kazmierczak K.M."/>
            <person name="Andrzejewski T.M."/>
            <person name="Davidsen T.M."/>
            <person name="Wayne K.J."/>
            <person name="Tettelin H."/>
            <person name="Glass J.I."/>
            <person name="Rusch D."/>
            <person name="Podicherti R."/>
            <person name="Tsui H.-C.T."/>
            <person name="Winkler M.E."/>
        </authorList>
    </citation>
    <scope>NUCLEOTIDE SEQUENCE</scope>
</reference>
<name>A0A381WFQ5_9ZZZZ</name>
<evidence type="ECO:0000313" key="10">
    <source>
        <dbReference type="EMBL" id="SVA51350.1"/>
    </source>
</evidence>
<accession>A0A381WFQ5</accession>
<evidence type="ECO:0000256" key="6">
    <source>
        <dbReference type="ARBA" id="ARBA00022723"/>
    </source>
</evidence>
<dbReference type="GO" id="GO:0046656">
    <property type="term" value="P:folic acid biosynthetic process"/>
    <property type="evidence" value="ECO:0007669"/>
    <property type="project" value="UniProtKB-KW"/>
</dbReference>
<dbReference type="GO" id="GO:0046654">
    <property type="term" value="P:tetrahydrofolate biosynthetic process"/>
    <property type="evidence" value="ECO:0007669"/>
    <property type="project" value="TreeGrafter"/>
</dbReference>
<feature type="domain" description="Pterin-binding" evidence="9">
    <location>
        <begin position="90"/>
        <end position="342"/>
    </location>
</feature>
<dbReference type="PANTHER" id="PTHR20941:SF1">
    <property type="entry name" value="FOLIC ACID SYNTHESIS PROTEIN FOL1"/>
    <property type="match status" value="1"/>
</dbReference>
<evidence type="ECO:0000256" key="5">
    <source>
        <dbReference type="ARBA" id="ARBA00022679"/>
    </source>
</evidence>
<dbReference type="GO" id="GO:0004156">
    <property type="term" value="F:dihydropteroate synthase activity"/>
    <property type="evidence" value="ECO:0007669"/>
    <property type="project" value="UniProtKB-EC"/>
</dbReference>
<dbReference type="SUPFAM" id="SSF51717">
    <property type="entry name" value="Dihydropteroate synthetase-like"/>
    <property type="match status" value="1"/>
</dbReference>
<evidence type="ECO:0000256" key="8">
    <source>
        <dbReference type="ARBA" id="ARBA00022909"/>
    </source>
</evidence>
<dbReference type="InterPro" id="IPR045031">
    <property type="entry name" value="DHP_synth-like"/>
</dbReference>
<evidence type="ECO:0000256" key="3">
    <source>
        <dbReference type="ARBA" id="ARBA00004763"/>
    </source>
</evidence>
<dbReference type="Gene3D" id="3.20.20.20">
    <property type="entry name" value="Dihydropteroate synthase-like"/>
    <property type="match status" value="1"/>
</dbReference>
<dbReference type="GO" id="GO:0005829">
    <property type="term" value="C:cytosol"/>
    <property type="evidence" value="ECO:0007669"/>
    <property type="project" value="TreeGrafter"/>
</dbReference>
<sequence length="350" mass="40130">MKKYYTRVCNFYYGNISKKLVKQKKTLPLNGNVEISFDHVEILARKFKKKIHIKEIKKLSKFLKNKVNTDIKIIIKKNKNFSFFNFKNIPNIMGILNLTPDSFSDGGKFKKRSLGYKQAALLFRHGANIVDVGGESTRPGSKTVKTAIEWNRICSTIKKFNKKIALSLDTRKSEIMEKGIKIGVKLINDISGLKYDKKSINVLKKYNTPFVIHHIQGTPTTMQINPKYKNVLFDIYDFFEERIKYVRLNGIKHNNIIIDPGIGFGKNLKHNMKLISNISIFHSLGFPILLGVSRKRFIKDISGKNDSEQRLGGTVSSSLFSMMQGVQILRVHDVNDIIQSIKVFKKLIKS</sequence>
<evidence type="ECO:0000256" key="1">
    <source>
        <dbReference type="ARBA" id="ARBA00000012"/>
    </source>
</evidence>
<dbReference type="GO" id="GO:0046872">
    <property type="term" value="F:metal ion binding"/>
    <property type="evidence" value="ECO:0007669"/>
    <property type="project" value="UniProtKB-KW"/>
</dbReference>
<dbReference type="PROSITE" id="PS00793">
    <property type="entry name" value="DHPS_2"/>
    <property type="match status" value="1"/>
</dbReference>
<comment type="cofactor">
    <cofactor evidence="2">
        <name>Mg(2+)</name>
        <dbReference type="ChEBI" id="CHEBI:18420"/>
    </cofactor>
</comment>
<dbReference type="PANTHER" id="PTHR20941">
    <property type="entry name" value="FOLATE SYNTHESIS PROTEINS"/>
    <property type="match status" value="1"/>
</dbReference>
<dbReference type="InterPro" id="IPR000489">
    <property type="entry name" value="Pterin-binding_dom"/>
</dbReference>